<organism evidence="3 4">
    <name type="scientific">Vitis vinifera</name>
    <name type="common">Grape</name>
    <dbReference type="NCBI Taxonomy" id="29760"/>
    <lineage>
        <taxon>Eukaryota</taxon>
        <taxon>Viridiplantae</taxon>
        <taxon>Streptophyta</taxon>
        <taxon>Embryophyta</taxon>
        <taxon>Tracheophyta</taxon>
        <taxon>Spermatophyta</taxon>
        <taxon>Magnoliopsida</taxon>
        <taxon>eudicotyledons</taxon>
        <taxon>Gunneridae</taxon>
        <taxon>Pentapetalae</taxon>
        <taxon>rosids</taxon>
        <taxon>Vitales</taxon>
        <taxon>Vitaceae</taxon>
        <taxon>Viteae</taxon>
        <taxon>Vitis</taxon>
    </lineage>
</organism>
<dbReference type="GO" id="GO:0046872">
    <property type="term" value="F:metal ion binding"/>
    <property type="evidence" value="ECO:0007669"/>
    <property type="project" value="InterPro"/>
</dbReference>
<dbReference type="STRING" id="29760.D7UAR5"/>
<dbReference type="InterPro" id="IPR006121">
    <property type="entry name" value="HMA_dom"/>
</dbReference>
<dbReference type="PROSITE" id="PS50846">
    <property type="entry name" value="HMA_2"/>
    <property type="match status" value="1"/>
</dbReference>
<dbReference type="InterPro" id="IPR042885">
    <property type="entry name" value="HIPP47/16"/>
</dbReference>
<evidence type="ECO:0000256" key="1">
    <source>
        <dbReference type="SAM" id="MobiDB-lite"/>
    </source>
</evidence>
<evidence type="ECO:0000313" key="3">
    <source>
        <dbReference type="EMBL" id="CBI39830.3"/>
    </source>
</evidence>
<feature type="domain" description="HMA" evidence="2">
    <location>
        <begin position="1"/>
        <end position="61"/>
    </location>
</feature>
<dbReference type="Proteomes" id="UP000009183">
    <property type="component" value="Chromosome 19"/>
</dbReference>
<gene>
    <name evidence="3" type="ordered locus">VIT_19s0015g01480</name>
</gene>
<evidence type="ECO:0000259" key="2">
    <source>
        <dbReference type="PROSITE" id="PS50846"/>
    </source>
</evidence>
<feature type="region of interest" description="Disordered" evidence="1">
    <location>
        <begin position="65"/>
        <end position="88"/>
    </location>
</feature>
<dbReference type="PANTHER" id="PTHR46932">
    <property type="entry name" value="HEAVY METAL-ASSOCIATED ISOPRENYLATED PLANT PROTEIN 47"/>
    <property type="match status" value="1"/>
</dbReference>
<keyword evidence="4" id="KW-1185">Reference proteome</keyword>
<dbReference type="PaxDb" id="29760-VIT_19s0015g01480.t01"/>
<sequence>MNCDKCRTKAMKIAAVEEGVISVAIEGAEKDRVVVIGDGVDSASLTCCLRKKLGYATLVSVEEVKEKGKGDEKPKPDPKNCCQSQHANHAGVYLRSTPEIKMRWTPKSNHSTSNFLGKMKISEKVRVSGMKN</sequence>
<dbReference type="EMBL" id="FN596747">
    <property type="protein sequence ID" value="CBI39830.3"/>
    <property type="molecule type" value="Genomic_DNA"/>
</dbReference>
<proteinExistence type="predicted"/>
<dbReference type="InParanoid" id="D7UAR5"/>
<evidence type="ECO:0000313" key="4">
    <source>
        <dbReference type="Proteomes" id="UP000009183"/>
    </source>
</evidence>
<feature type="compositionally biased region" description="Basic and acidic residues" evidence="1">
    <location>
        <begin position="65"/>
        <end position="78"/>
    </location>
</feature>
<dbReference type="HOGENOM" id="CLU_092610_6_0_1"/>
<dbReference type="eggNOG" id="KOG0017">
    <property type="taxonomic scope" value="Eukaryota"/>
</dbReference>
<name>D7UAR5_VITVI</name>
<dbReference type="AlphaFoldDB" id="D7UAR5"/>
<dbReference type="Gene3D" id="3.30.70.100">
    <property type="match status" value="1"/>
</dbReference>
<dbReference type="PANTHER" id="PTHR46932:SF12">
    <property type="entry name" value="HEAVY METAL-ASSOCIATED ISOPRENYLATED PLANT PROTEIN 47"/>
    <property type="match status" value="1"/>
</dbReference>
<protein>
    <recommendedName>
        <fullName evidence="2">HMA domain-containing protein</fullName>
    </recommendedName>
</protein>
<accession>D7UAR5</accession>
<reference evidence="4" key="1">
    <citation type="journal article" date="2007" name="Nature">
        <title>The grapevine genome sequence suggests ancestral hexaploidization in major angiosperm phyla.</title>
        <authorList>
            <consortium name="The French-Italian Public Consortium for Grapevine Genome Characterization."/>
            <person name="Jaillon O."/>
            <person name="Aury J.-M."/>
            <person name="Noel B."/>
            <person name="Policriti A."/>
            <person name="Clepet C."/>
            <person name="Casagrande A."/>
            <person name="Choisne N."/>
            <person name="Aubourg S."/>
            <person name="Vitulo N."/>
            <person name="Jubin C."/>
            <person name="Vezzi A."/>
            <person name="Legeai F."/>
            <person name="Hugueney P."/>
            <person name="Dasilva C."/>
            <person name="Horner D."/>
            <person name="Mica E."/>
            <person name="Jublot D."/>
            <person name="Poulain J."/>
            <person name="Bruyere C."/>
            <person name="Billault A."/>
            <person name="Segurens B."/>
            <person name="Gouyvenoux M."/>
            <person name="Ugarte E."/>
            <person name="Cattonaro F."/>
            <person name="Anthouard V."/>
            <person name="Vico V."/>
            <person name="Del Fabbro C."/>
            <person name="Alaux M."/>
            <person name="Di Gaspero G."/>
            <person name="Dumas V."/>
            <person name="Felice N."/>
            <person name="Paillard S."/>
            <person name="Juman I."/>
            <person name="Moroldo M."/>
            <person name="Scalabrin S."/>
            <person name="Canaguier A."/>
            <person name="Le Clainche I."/>
            <person name="Malacrida G."/>
            <person name="Durand E."/>
            <person name="Pesole G."/>
            <person name="Laucou V."/>
            <person name="Chatelet P."/>
            <person name="Merdinoglu D."/>
            <person name="Delledonne M."/>
            <person name="Pezzotti M."/>
            <person name="Lecharny A."/>
            <person name="Scarpelli C."/>
            <person name="Artiguenave F."/>
            <person name="Pe M.E."/>
            <person name="Valle G."/>
            <person name="Morgante M."/>
            <person name="Caboche M."/>
            <person name="Adam-Blondon A.-F."/>
            <person name="Weissenbach J."/>
            <person name="Quetier F."/>
            <person name="Wincker P."/>
        </authorList>
    </citation>
    <scope>NUCLEOTIDE SEQUENCE [LARGE SCALE GENOMIC DNA]</scope>
    <source>
        <strain evidence="4">cv. Pinot noir / PN40024</strain>
    </source>
</reference>
<dbReference type="ExpressionAtlas" id="D7UAR5">
    <property type="expression patterns" value="baseline and differential"/>
</dbReference>